<comment type="caution">
    <text evidence="2">The sequence shown here is derived from an EMBL/GenBank/DDBJ whole genome shotgun (WGS) entry which is preliminary data.</text>
</comment>
<evidence type="ECO:0000256" key="1">
    <source>
        <dbReference type="SAM" id="SignalP"/>
    </source>
</evidence>
<feature type="signal peptide" evidence="1">
    <location>
        <begin position="1"/>
        <end position="26"/>
    </location>
</feature>
<dbReference type="RefSeq" id="WP_273935553.1">
    <property type="nucleotide sequence ID" value="NZ_CP097263.1"/>
</dbReference>
<accession>A0ABV6MUS4</accession>
<feature type="chain" id="PRO_5046162401" evidence="1">
    <location>
        <begin position="27"/>
        <end position="153"/>
    </location>
</feature>
<organism evidence="2 3">
    <name type="scientific">Kutzneria chonburiensis</name>
    <dbReference type="NCBI Taxonomy" id="1483604"/>
    <lineage>
        <taxon>Bacteria</taxon>
        <taxon>Bacillati</taxon>
        <taxon>Actinomycetota</taxon>
        <taxon>Actinomycetes</taxon>
        <taxon>Pseudonocardiales</taxon>
        <taxon>Pseudonocardiaceae</taxon>
        <taxon>Kutzneria</taxon>
    </lineage>
</organism>
<reference evidence="2 3" key="1">
    <citation type="submission" date="2024-09" db="EMBL/GenBank/DDBJ databases">
        <authorList>
            <person name="Sun Q."/>
            <person name="Mori K."/>
        </authorList>
    </citation>
    <scope>NUCLEOTIDE SEQUENCE [LARGE SCALE GENOMIC DNA]</scope>
    <source>
        <strain evidence="2 3">TBRC 1432</strain>
    </source>
</reference>
<name>A0ABV6MUS4_9PSEU</name>
<keyword evidence="3" id="KW-1185">Reference proteome</keyword>
<proteinExistence type="predicted"/>
<sequence>MPKTVVGIIAATLVAAVLGVSGVAQASTPTLAQQVQQGRDRVAAAWQAKDVAAVRVAVADLAPALAQVRTDVDRQAMSPAIAMYLGRAEQQRTQLATALGPQPRDGILDSVTGLVSGLLDSLSGLLSGLLGGGGGHDAGSAPAAPADHAPAAA</sequence>
<keyword evidence="1" id="KW-0732">Signal</keyword>
<dbReference type="Proteomes" id="UP001589810">
    <property type="component" value="Unassembled WGS sequence"/>
</dbReference>
<protein>
    <submittedName>
        <fullName evidence="2">Uncharacterized protein</fullName>
    </submittedName>
</protein>
<evidence type="ECO:0000313" key="3">
    <source>
        <dbReference type="Proteomes" id="UP001589810"/>
    </source>
</evidence>
<gene>
    <name evidence="2" type="ORF">ACFFH7_21380</name>
</gene>
<evidence type="ECO:0000313" key="2">
    <source>
        <dbReference type="EMBL" id="MFC0544071.1"/>
    </source>
</evidence>
<dbReference type="EMBL" id="JBHLUD010000007">
    <property type="protein sequence ID" value="MFC0544071.1"/>
    <property type="molecule type" value="Genomic_DNA"/>
</dbReference>